<evidence type="ECO:0000256" key="1">
    <source>
        <dbReference type="SAM" id="Phobius"/>
    </source>
</evidence>
<dbReference type="PANTHER" id="PTHR34219:SF8">
    <property type="entry name" value="PEPSY DOMAIN-CONTAINING PROTEIN"/>
    <property type="match status" value="1"/>
</dbReference>
<dbReference type="RefSeq" id="WP_263712961.1">
    <property type="nucleotide sequence ID" value="NZ_JAOWKX010000007.1"/>
</dbReference>
<dbReference type="InterPro" id="IPR005625">
    <property type="entry name" value="PepSY-ass_TM"/>
</dbReference>
<gene>
    <name evidence="2" type="ORF">OE749_13325</name>
</gene>
<dbReference type="Pfam" id="PF03929">
    <property type="entry name" value="PepSY_TM"/>
    <property type="match status" value="1"/>
</dbReference>
<evidence type="ECO:0000313" key="2">
    <source>
        <dbReference type="EMBL" id="MCV2885673.1"/>
    </source>
</evidence>
<feature type="transmembrane region" description="Helical" evidence="1">
    <location>
        <begin position="137"/>
        <end position="163"/>
    </location>
</feature>
<protein>
    <submittedName>
        <fullName evidence="2">PepSY domain-containing protein</fullName>
    </submittedName>
</protein>
<accession>A0ABT3AAM0</accession>
<dbReference type="Proteomes" id="UP001652504">
    <property type="component" value="Unassembled WGS sequence"/>
</dbReference>
<comment type="caution">
    <text evidence="2">The sequence shown here is derived from an EMBL/GenBank/DDBJ whole genome shotgun (WGS) entry which is preliminary data.</text>
</comment>
<keyword evidence="3" id="KW-1185">Reference proteome</keyword>
<name>A0ABT3AAM0_9ALTE</name>
<feature type="transmembrane region" description="Helical" evidence="1">
    <location>
        <begin position="12"/>
        <end position="32"/>
    </location>
</feature>
<evidence type="ECO:0000313" key="3">
    <source>
        <dbReference type="Proteomes" id="UP001652504"/>
    </source>
</evidence>
<proteinExistence type="predicted"/>
<sequence>MKKSAFKIHSWLALFALIPLLVISLTGSILVYKQEIDEWLMPDKAMLSGVSGERLDLDAFLDRIHEQLPEFEVATIEMFFDGVESDRVYVIKKGTFDFHKVYANPYTGEVLSEPVGLHSYLTDWLLELHYTFLVGDAGLLIAAFFSLILITLGVTGLIMYSNFYKHFFTFRTGRALAVLFSDVHKFIGILASPVLLILGITGAYWNIAGYLHETSEEHASHADFVLTERMYNHSLSLQSLIEKATDTVDGLAPTYVSLAYEPDENIRVFGSVPTGNPLYSQYSSGASFDPQTGDMITSWDIRELGFVSKLLDSFRELHFGTFGGELSKFLWCVLGAAPLLLSVTGVYMWSNRRNKRKSSKKRRAEMHNSSIAVNG</sequence>
<keyword evidence="1" id="KW-1133">Transmembrane helix</keyword>
<organism evidence="2 3">
    <name type="scientific">Fluctibacter corallii</name>
    <dbReference type="NCBI Taxonomy" id="2984329"/>
    <lineage>
        <taxon>Bacteria</taxon>
        <taxon>Pseudomonadati</taxon>
        <taxon>Pseudomonadota</taxon>
        <taxon>Gammaproteobacteria</taxon>
        <taxon>Alteromonadales</taxon>
        <taxon>Alteromonadaceae</taxon>
        <taxon>Fluctibacter</taxon>
    </lineage>
</organism>
<feature type="transmembrane region" description="Helical" evidence="1">
    <location>
        <begin position="183"/>
        <end position="205"/>
    </location>
</feature>
<keyword evidence="1" id="KW-0812">Transmembrane</keyword>
<dbReference type="EMBL" id="JAOWKX010000007">
    <property type="protein sequence ID" value="MCV2885673.1"/>
    <property type="molecule type" value="Genomic_DNA"/>
</dbReference>
<reference evidence="2 3" key="1">
    <citation type="submission" date="2022-10" db="EMBL/GenBank/DDBJ databases">
        <title>Aestuariibacter sp. AA17 isolated from Montipora capitata coral fragment.</title>
        <authorList>
            <person name="Emsley S.A."/>
            <person name="Pfannmuller K.M."/>
            <person name="Loughran R.M."/>
            <person name="Shlafstein M."/>
            <person name="Papke E."/>
            <person name="Saw J.H."/>
            <person name="Ushijima B."/>
            <person name="Videau P."/>
        </authorList>
    </citation>
    <scope>NUCLEOTIDE SEQUENCE [LARGE SCALE GENOMIC DNA]</scope>
    <source>
        <strain evidence="2 3">AA17</strain>
    </source>
</reference>
<keyword evidence="1" id="KW-0472">Membrane</keyword>
<dbReference type="PANTHER" id="PTHR34219">
    <property type="entry name" value="IRON-REGULATED INNER MEMBRANE PROTEIN-RELATED"/>
    <property type="match status" value="1"/>
</dbReference>
<feature type="transmembrane region" description="Helical" evidence="1">
    <location>
        <begin position="328"/>
        <end position="350"/>
    </location>
</feature>